<evidence type="ECO:0000256" key="1">
    <source>
        <dbReference type="SAM" id="MobiDB-lite"/>
    </source>
</evidence>
<keyword evidence="3" id="KW-1185">Reference proteome</keyword>
<feature type="compositionally biased region" description="Basic and acidic residues" evidence="1">
    <location>
        <begin position="400"/>
        <end position="410"/>
    </location>
</feature>
<feature type="compositionally biased region" description="Polar residues" evidence="1">
    <location>
        <begin position="1"/>
        <end position="16"/>
    </location>
</feature>
<proteinExistence type="predicted"/>
<sequence length="500" mass="56020">MDNTLIDQRLPESSLTRPAAVRGTRPPSLWTRALRRISHRPSPTSPASAPVTPPSLGTQTPSVSLPVISQIFQNPKWKSAPIPRLPNISRNKPLAMYFLAEEKLMSAVALLELCHNPHGSNFKECADRVHMCQRILLNTIYLVYSGMDDTWKSSRTYRQYLPEEDQGELNRSFSESILFAAQALSRGFQIRGIEDRTDVLTFPATELCASLDAVRFVFRHRAPECLQAPYEPLYPVLCDFDRAWTTFERQLCFAYFDVGNDDLRNSGDTDITVDDEQCLSMLTVILSETVLRSLEKGIVTQDDIQCFEPSVIFAVPRLAIVFALLYTPDSLQLTDQDNAFWWFRPHVETLRYLRERLQCLAPQALAQLEAMLVSGDQDTAPSQEALVQAPRVLPSLPMGRSDRSRTRREGAPTPLPASAEKPQEPIGLAMITPPHSPHASELLTMWPLDDTESVATEPVAATLNDLFVKVCEVADGLHSGTFAKPFLSVLQKVFLMHGED</sequence>
<feature type="compositionally biased region" description="Low complexity" evidence="1">
    <location>
        <begin position="41"/>
        <end position="50"/>
    </location>
</feature>
<comment type="caution">
    <text evidence="2">The sequence shown here is derived from an EMBL/GenBank/DDBJ whole genome shotgun (WGS) entry which is preliminary data.</text>
</comment>
<gene>
    <name evidence="2" type="ORF">H4R34_002875</name>
</gene>
<accession>A0A9W8B370</accession>
<dbReference type="GO" id="GO:0031901">
    <property type="term" value="C:early endosome membrane"/>
    <property type="evidence" value="ECO:0007669"/>
    <property type="project" value="TreeGrafter"/>
</dbReference>
<dbReference type="Proteomes" id="UP001151582">
    <property type="component" value="Unassembled WGS sequence"/>
</dbReference>
<dbReference type="AlphaFoldDB" id="A0A9W8B370"/>
<name>A0A9W8B370_9FUNG</name>
<dbReference type="PANTHER" id="PTHR46465">
    <property type="entry name" value="LATERAL SIGNALING TARGET PROTEIN 2 HOMOLOG"/>
    <property type="match status" value="1"/>
</dbReference>
<reference evidence="2" key="1">
    <citation type="submission" date="2022-07" db="EMBL/GenBank/DDBJ databases">
        <title>Phylogenomic reconstructions and comparative analyses of Kickxellomycotina fungi.</title>
        <authorList>
            <person name="Reynolds N.K."/>
            <person name="Stajich J.E."/>
            <person name="Barry K."/>
            <person name="Grigoriev I.V."/>
            <person name="Crous P."/>
            <person name="Smith M.E."/>
        </authorList>
    </citation>
    <scope>NUCLEOTIDE SEQUENCE</scope>
    <source>
        <strain evidence="2">RSA 567</strain>
    </source>
</reference>
<dbReference type="PANTHER" id="PTHR46465:SF2">
    <property type="entry name" value="LATERAL SIGNALING TARGET PROTEIN 2 HOMOLOG"/>
    <property type="match status" value="1"/>
</dbReference>
<evidence type="ECO:0000313" key="2">
    <source>
        <dbReference type="EMBL" id="KAJ1979321.1"/>
    </source>
</evidence>
<dbReference type="EMBL" id="JANBQB010000225">
    <property type="protein sequence ID" value="KAJ1979321.1"/>
    <property type="molecule type" value="Genomic_DNA"/>
</dbReference>
<feature type="region of interest" description="Disordered" evidence="1">
    <location>
        <begin position="394"/>
        <end position="421"/>
    </location>
</feature>
<protein>
    <submittedName>
        <fullName evidence="2">Uncharacterized protein</fullName>
    </submittedName>
</protein>
<evidence type="ECO:0000313" key="3">
    <source>
        <dbReference type="Proteomes" id="UP001151582"/>
    </source>
</evidence>
<dbReference type="InterPro" id="IPR051118">
    <property type="entry name" value="LST-2"/>
</dbReference>
<organism evidence="2 3">
    <name type="scientific">Dimargaris verticillata</name>
    <dbReference type="NCBI Taxonomy" id="2761393"/>
    <lineage>
        <taxon>Eukaryota</taxon>
        <taxon>Fungi</taxon>
        <taxon>Fungi incertae sedis</taxon>
        <taxon>Zoopagomycota</taxon>
        <taxon>Kickxellomycotina</taxon>
        <taxon>Dimargaritomycetes</taxon>
        <taxon>Dimargaritales</taxon>
        <taxon>Dimargaritaceae</taxon>
        <taxon>Dimargaris</taxon>
    </lineage>
</organism>
<dbReference type="OrthoDB" id="20035at2759"/>
<feature type="region of interest" description="Disordered" evidence="1">
    <location>
        <begin position="1"/>
        <end position="59"/>
    </location>
</feature>